<reference evidence="1 2" key="1">
    <citation type="submission" date="2017-09" db="EMBL/GenBank/DDBJ databases">
        <title>WGS assembly of Aquilegia coerulea Goldsmith.</title>
        <authorList>
            <person name="Hodges S."/>
            <person name="Kramer E."/>
            <person name="Nordborg M."/>
            <person name="Tomkins J."/>
            <person name="Borevitz J."/>
            <person name="Derieg N."/>
            <person name="Yan J."/>
            <person name="Mihaltcheva S."/>
            <person name="Hayes R.D."/>
            <person name="Rokhsar D."/>
        </authorList>
    </citation>
    <scope>NUCLEOTIDE SEQUENCE [LARGE SCALE GENOMIC DNA]</scope>
    <source>
        <strain evidence="2">cv. Goldsmith</strain>
    </source>
</reference>
<gene>
    <name evidence="1" type="ORF">AQUCO_00800113v1</name>
</gene>
<dbReference type="Proteomes" id="UP000230069">
    <property type="component" value="Unassembled WGS sequence"/>
</dbReference>
<accession>A0A2G5EHC3</accession>
<dbReference type="EMBL" id="KZ305025">
    <property type="protein sequence ID" value="PIA55158.1"/>
    <property type="molecule type" value="Genomic_DNA"/>
</dbReference>
<sequence length="74" mass="8875">MAGTITSKPRFCLLSEDIDLNHFYSVTYNIKQRKTNCQKHFVRLFQINPEIYCLSNMSENEDHIYRSHTAQTFW</sequence>
<dbReference type="InParanoid" id="A0A2G5EHC3"/>
<evidence type="ECO:0000313" key="2">
    <source>
        <dbReference type="Proteomes" id="UP000230069"/>
    </source>
</evidence>
<protein>
    <submittedName>
        <fullName evidence="1">Uncharacterized protein</fullName>
    </submittedName>
</protein>
<proteinExistence type="predicted"/>
<keyword evidence="2" id="KW-1185">Reference proteome</keyword>
<organism evidence="1 2">
    <name type="scientific">Aquilegia coerulea</name>
    <name type="common">Rocky mountain columbine</name>
    <dbReference type="NCBI Taxonomy" id="218851"/>
    <lineage>
        <taxon>Eukaryota</taxon>
        <taxon>Viridiplantae</taxon>
        <taxon>Streptophyta</taxon>
        <taxon>Embryophyta</taxon>
        <taxon>Tracheophyta</taxon>
        <taxon>Spermatophyta</taxon>
        <taxon>Magnoliopsida</taxon>
        <taxon>Ranunculales</taxon>
        <taxon>Ranunculaceae</taxon>
        <taxon>Thalictroideae</taxon>
        <taxon>Aquilegia</taxon>
    </lineage>
</organism>
<name>A0A2G5EHC3_AQUCA</name>
<dbReference type="AlphaFoldDB" id="A0A2G5EHC3"/>
<evidence type="ECO:0000313" key="1">
    <source>
        <dbReference type="EMBL" id="PIA55158.1"/>
    </source>
</evidence>